<evidence type="ECO:0000256" key="5">
    <source>
        <dbReference type="SAM" id="Phobius"/>
    </source>
</evidence>
<evidence type="ECO:0000313" key="6">
    <source>
        <dbReference type="EMBL" id="MBB5692534.1"/>
    </source>
</evidence>
<keyword evidence="3 5" id="KW-1133">Transmembrane helix</keyword>
<evidence type="ECO:0000256" key="1">
    <source>
        <dbReference type="ARBA" id="ARBA00004370"/>
    </source>
</evidence>
<dbReference type="AlphaFoldDB" id="A0A840YF77"/>
<sequence length="132" mass="13910">MTPELRLLAWSVVLGLVHIIAAAAAATRQRPGGLAWAAGARDEPQPPPSGVAARLTRARDNFLETFPLFAAALLAAHLAGRSGGMTSWGALIYFWARVAYLPLYAAGVPMIRSVVWGAAMVGLVMVLLSLFG</sequence>
<accession>A0A840YF77</accession>
<dbReference type="PANTHER" id="PTHR35371">
    <property type="entry name" value="INNER MEMBRANE PROTEIN"/>
    <property type="match status" value="1"/>
</dbReference>
<protein>
    <submittedName>
        <fullName evidence="6">Putative MAPEG superfamily protein</fullName>
    </submittedName>
</protein>
<dbReference type="EMBL" id="JACIJD010000002">
    <property type="protein sequence ID" value="MBB5692534.1"/>
    <property type="molecule type" value="Genomic_DNA"/>
</dbReference>
<reference evidence="6 7" key="1">
    <citation type="submission" date="2020-08" db="EMBL/GenBank/DDBJ databases">
        <title>Genomic Encyclopedia of Type Strains, Phase IV (KMG-IV): sequencing the most valuable type-strain genomes for metagenomic binning, comparative biology and taxonomic classification.</title>
        <authorList>
            <person name="Goeker M."/>
        </authorList>
    </citation>
    <scope>NUCLEOTIDE SEQUENCE [LARGE SCALE GENOMIC DNA]</scope>
    <source>
        <strain evidence="6 7">DSM 25622</strain>
    </source>
</reference>
<dbReference type="Gene3D" id="1.20.120.550">
    <property type="entry name" value="Membrane associated eicosanoid/glutathione metabolism-like domain"/>
    <property type="match status" value="1"/>
</dbReference>
<dbReference type="InterPro" id="IPR023352">
    <property type="entry name" value="MAPEG-like_dom_sf"/>
</dbReference>
<gene>
    <name evidence="6" type="ORF">FHS87_000549</name>
</gene>
<name>A0A840YF77_9PROT</name>
<proteinExistence type="predicted"/>
<evidence type="ECO:0000256" key="4">
    <source>
        <dbReference type="ARBA" id="ARBA00023136"/>
    </source>
</evidence>
<dbReference type="SUPFAM" id="SSF161084">
    <property type="entry name" value="MAPEG domain-like"/>
    <property type="match status" value="1"/>
</dbReference>
<dbReference type="Proteomes" id="UP000580654">
    <property type="component" value="Unassembled WGS sequence"/>
</dbReference>
<feature type="transmembrane region" description="Helical" evidence="5">
    <location>
        <begin position="87"/>
        <end position="107"/>
    </location>
</feature>
<organism evidence="6 7">
    <name type="scientific">Muricoccus pecuniae</name>
    <dbReference type="NCBI Taxonomy" id="693023"/>
    <lineage>
        <taxon>Bacteria</taxon>
        <taxon>Pseudomonadati</taxon>
        <taxon>Pseudomonadota</taxon>
        <taxon>Alphaproteobacteria</taxon>
        <taxon>Acetobacterales</taxon>
        <taxon>Roseomonadaceae</taxon>
        <taxon>Muricoccus</taxon>
    </lineage>
</organism>
<dbReference type="PANTHER" id="PTHR35371:SF1">
    <property type="entry name" value="BLR7753 PROTEIN"/>
    <property type="match status" value="1"/>
</dbReference>
<keyword evidence="2 5" id="KW-0812">Transmembrane</keyword>
<dbReference type="InterPro" id="IPR001129">
    <property type="entry name" value="Membr-assoc_MAPEG"/>
</dbReference>
<keyword evidence="7" id="KW-1185">Reference proteome</keyword>
<dbReference type="RefSeq" id="WP_184513611.1">
    <property type="nucleotide sequence ID" value="NZ_JACIJD010000002.1"/>
</dbReference>
<evidence type="ECO:0000256" key="2">
    <source>
        <dbReference type="ARBA" id="ARBA00022692"/>
    </source>
</evidence>
<dbReference type="Pfam" id="PF01124">
    <property type="entry name" value="MAPEG"/>
    <property type="match status" value="1"/>
</dbReference>
<evidence type="ECO:0000256" key="3">
    <source>
        <dbReference type="ARBA" id="ARBA00022989"/>
    </source>
</evidence>
<dbReference type="GO" id="GO:0016020">
    <property type="term" value="C:membrane"/>
    <property type="evidence" value="ECO:0007669"/>
    <property type="project" value="UniProtKB-SubCell"/>
</dbReference>
<comment type="caution">
    <text evidence="6">The sequence shown here is derived from an EMBL/GenBank/DDBJ whole genome shotgun (WGS) entry which is preliminary data.</text>
</comment>
<keyword evidence="4 5" id="KW-0472">Membrane</keyword>
<feature type="transmembrane region" description="Helical" evidence="5">
    <location>
        <begin position="113"/>
        <end position="131"/>
    </location>
</feature>
<comment type="subcellular location">
    <subcellularLocation>
        <location evidence="1">Membrane</location>
    </subcellularLocation>
</comment>
<evidence type="ECO:0000313" key="7">
    <source>
        <dbReference type="Proteomes" id="UP000580654"/>
    </source>
</evidence>